<dbReference type="CDD" id="cd13926">
    <property type="entry name" value="N-acetylmuramidase_GH108"/>
    <property type="match status" value="1"/>
</dbReference>
<protein>
    <submittedName>
        <fullName evidence="3">Protein containing DUF847</fullName>
    </submittedName>
</protein>
<proteinExistence type="predicted"/>
<feature type="domain" description="TtsA-like Glycoside hydrolase family 108" evidence="1">
    <location>
        <begin position="16"/>
        <end position="96"/>
    </location>
</feature>
<sequence>TRWIMADFEKYKPMLQSLEGGWSDNPMDPGGATMCGVTLKTYRSYYGSDRTKEDLRHITDRQWTRIMKDYWDRCHGDEIISQSVAEIFIDWYINAGGSAIRCTQRALGLEPDGIVGHDTISALNSQDSCQVWKTVRDARVDYYLRLGRKMPVFLKGWMNRVGQFDFKA</sequence>
<evidence type="ECO:0000259" key="1">
    <source>
        <dbReference type="Pfam" id="PF05838"/>
    </source>
</evidence>
<dbReference type="SUPFAM" id="SSF53955">
    <property type="entry name" value="Lysozyme-like"/>
    <property type="match status" value="1"/>
</dbReference>
<dbReference type="Pfam" id="PF05838">
    <property type="entry name" value="Glyco_hydro_108"/>
    <property type="match status" value="1"/>
</dbReference>
<dbReference type="EMBL" id="AMCI01001335">
    <property type="protein sequence ID" value="EJX05866.1"/>
    <property type="molecule type" value="Genomic_DNA"/>
</dbReference>
<evidence type="ECO:0000259" key="2">
    <source>
        <dbReference type="Pfam" id="PF09374"/>
    </source>
</evidence>
<dbReference type="InterPro" id="IPR023346">
    <property type="entry name" value="Lysozyme-like_dom_sf"/>
</dbReference>
<feature type="non-terminal residue" evidence="3">
    <location>
        <position position="1"/>
    </location>
</feature>
<organism evidence="3">
    <name type="scientific">gut metagenome</name>
    <dbReference type="NCBI Taxonomy" id="749906"/>
    <lineage>
        <taxon>unclassified sequences</taxon>
        <taxon>metagenomes</taxon>
        <taxon>organismal metagenomes</taxon>
    </lineage>
</organism>
<evidence type="ECO:0000313" key="3">
    <source>
        <dbReference type="EMBL" id="EJX05866.1"/>
    </source>
</evidence>
<dbReference type="InterPro" id="IPR008565">
    <property type="entry name" value="TtsA-like_GH18_dom"/>
</dbReference>
<reference evidence="3" key="1">
    <citation type="journal article" date="2012" name="PLoS ONE">
        <title>Gene sets for utilization of primary and secondary nutrition supplies in the distal gut of endangered iberian lynx.</title>
        <authorList>
            <person name="Alcaide M."/>
            <person name="Messina E."/>
            <person name="Richter M."/>
            <person name="Bargiela R."/>
            <person name="Peplies J."/>
            <person name="Huws S.A."/>
            <person name="Newbold C.J."/>
            <person name="Golyshin P.N."/>
            <person name="Simon M.A."/>
            <person name="Lopez G."/>
            <person name="Yakimov M.M."/>
            <person name="Ferrer M."/>
        </authorList>
    </citation>
    <scope>NUCLEOTIDE SEQUENCE</scope>
</reference>
<dbReference type="AlphaFoldDB" id="J9D000"/>
<name>J9D000_9ZZZZ</name>
<dbReference type="Gene3D" id="1.20.141.10">
    <property type="entry name" value="Chitosanase, subunit A, domain 1"/>
    <property type="match status" value="1"/>
</dbReference>
<comment type="caution">
    <text evidence="3">The sequence shown here is derived from an EMBL/GenBank/DDBJ whole genome shotgun (WGS) entry which is preliminary data.</text>
</comment>
<dbReference type="InterPro" id="IPR018537">
    <property type="entry name" value="Peptidoglycan-bd_3"/>
</dbReference>
<dbReference type="Pfam" id="PF09374">
    <property type="entry name" value="PG_binding_3"/>
    <property type="match status" value="1"/>
</dbReference>
<accession>J9D000</accession>
<gene>
    <name evidence="3" type="ORF">EVA_06024</name>
</gene>
<feature type="domain" description="Peptidoglycan binding" evidence="2">
    <location>
        <begin position="99"/>
        <end position="160"/>
    </location>
</feature>